<evidence type="ECO:0000313" key="7">
    <source>
        <dbReference type="Proteomes" id="UP000078240"/>
    </source>
</evidence>
<keyword evidence="2" id="KW-0732">Signal</keyword>
<reference evidence="6 8" key="2">
    <citation type="journal article" date="2016" name="Front. Microbiol.">
        <title>Genome and transcriptome sequences reveal the specific parasitism of the nematophagous Purpureocillium lilacinum 36-1.</title>
        <authorList>
            <person name="Xie J."/>
            <person name="Li S."/>
            <person name="Mo C."/>
            <person name="Xiao X."/>
            <person name="Peng D."/>
            <person name="Wang G."/>
            <person name="Xiao Y."/>
        </authorList>
    </citation>
    <scope>NUCLEOTIDE SEQUENCE [LARGE SCALE GENOMIC DNA]</scope>
    <source>
        <strain evidence="6 8">36-1</strain>
    </source>
</reference>
<evidence type="ECO:0000313" key="6">
    <source>
        <dbReference type="EMBL" id="PWI67982.1"/>
    </source>
</evidence>
<reference evidence="3 9" key="5">
    <citation type="journal article" date="2024" name="Microbiol. Resour. Announc.">
        <title>Genome annotations for the ascomycete fungi Trichoderma harzianum, Trichoderma aggressivum, and Purpureocillium lilacinum.</title>
        <authorList>
            <person name="Beijen E.P.W."/>
            <person name="Ohm R.A."/>
        </authorList>
    </citation>
    <scope>NUCLEOTIDE SEQUENCE [LARGE SCALE GENOMIC DNA]</scope>
    <source>
        <strain evidence="3 9">CBS 150709</strain>
    </source>
</reference>
<evidence type="ECO:0000313" key="3">
    <source>
        <dbReference type="EMBL" id="KAK4081512.1"/>
    </source>
</evidence>
<evidence type="ECO:0000313" key="8">
    <source>
        <dbReference type="Proteomes" id="UP000245956"/>
    </source>
</evidence>
<feature type="compositionally biased region" description="Low complexity" evidence="1">
    <location>
        <begin position="237"/>
        <end position="257"/>
    </location>
</feature>
<reference evidence="6" key="1">
    <citation type="submission" date="2015-05" db="EMBL/GenBank/DDBJ databases">
        <authorList>
            <person name="Wang D.B."/>
            <person name="Wang M."/>
        </authorList>
    </citation>
    <scope>NUCLEOTIDE SEQUENCE</scope>
    <source>
        <strain evidence="6">36-1</strain>
    </source>
</reference>
<dbReference type="Proteomes" id="UP000245956">
    <property type="component" value="Unassembled WGS sequence"/>
</dbReference>
<dbReference type="EMBL" id="LCWV01000016">
    <property type="protein sequence ID" value="PWI67982.1"/>
    <property type="molecule type" value="Genomic_DNA"/>
</dbReference>
<dbReference type="GeneID" id="28888130"/>
<sequence>MHLAQVAVLLTCGLASPAAARHASGAGVENVARAVPGSGSQSGSQAGSQSRVWYSIRCGRELTRTFPAVCYTPTARCDGENYVNPLYMEQCRACTCEKQLKRPDVGNNQGSYARKRNRATAVSPVVTPAPDMRSKREPSPEKHKGKKKKKTTTKTTQTKTTKTTQTKTKTTAKPTPPPTPTQKPAPHVYDDEDDGDVYKRLNKDLEVERRDPSANKKTKTVRFVVRSPQTDKGEPITPTTMTTAMSTTMSTPQPTSTQGHTTASFRDWDDDEEFKKRSPETMEKRDPSANKKTKTVRFVVRSPRTDASEPTNTPSV</sequence>
<feature type="compositionally biased region" description="Low complexity" evidence="1">
    <location>
        <begin position="153"/>
        <end position="173"/>
    </location>
</feature>
<dbReference type="Proteomes" id="UP001287286">
    <property type="component" value="Unassembled WGS sequence"/>
</dbReference>
<organism evidence="4 7">
    <name type="scientific">Purpureocillium lilacinum</name>
    <name type="common">Paecilomyces lilacinus</name>
    <dbReference type="NCBI Taxonomy" id="33203"/>
    <lineage>
        <taxon>Eukaryota</taxon>
        <taxon>Fungi</taxon>
        <taxon>Dikarya</taxon>
        <taxon>Ascomycota</taxon>
        <taxon>Pezizomycotina</taxon>
        <taxon>Sordariomycetes</taxon>
        <taxon>Hypocreomycetidae</taxon>
        <taxon>Hypocreales</taxon>
        <taxon>Ophiocordycipitaceae</taxon>
        <taxon>Purpureocillium</taxon>
    </lineage>
</organism>
<feature type="compositionally biased region" description="Basic and acidic residues" evidence="1">
    <location>
        <begin position="273"/>
        <end position="289"/>
    </location>
</feature>
<dbReference type="KEGG" id="plj:28888130"/>
<evidence type="ECO:0000256" key="1">
    <source>
        <dbReference type="SAM" id="MobiDB-lite"/>
    </source>
</evidence>
<feature type="compositionally biased region" description="Basic and acidic residues" evidence="1">
    <location>
        <begin position="132"/>
        <end position="142"/>
    </location>
</feature>
<name>A0A179H4B4_PURLI</name>
<evidence type="ECO:0000313" key="5">
    <source>
        <dbReference type="EMBL" id="OAQ89592.1"/>
    </source>
</evidence>
<dbReference type="AlphaFoldDB" id="A0A179H4B4"/>
<evidence type="ECO:0000256" key="2">
    <source>
        <dbReference type="SAM" id="SignalP"/>
    </source>
</evidence>
<dbReference type="Proteomes" id="UP000078340">
    <property type="component" value="Unassembled WGS sequence"/>
</dbReference>
<dbReference type="EMBL" id="LSBH01000002">
    <property type="protein sequence ID" value="OAQ85046.1"/>
    <property type="molecule type" value="Genomic_DNA"/>
</dbReference>
<comment type="caution">
    <text evidence="4">The sequence shown here is derived from an EMBL/GenBank/DDBJ whole genome shotgun (WGS) entry which is preliminary data.</text>
</comment>
<dbReference type="Proteomes" id="UP000078240">
    <property type="component" value="Unassembled WGS sequence"/>
</dbReference>
<evidence type="ECO:0000313" key="4">
    <source>
        <dbReference type="EMBL" id="OAQ85046.1"/>
    </source>
</evidence>
<dbReference type="EMBL" id="JAWRVI010000072">
    <property type="protein sequence ID" value="KAK4081512.1"/>
    <property type="molecule type" value="Genomic_DNA"/>
</dbReference>
<reference evidence="3" key="4">
    <citation type="submission" date="2023-11" db="EMBL/GenBank/DDBJ databases">
        <authorList>
            <person name="Beijen E."/>
            <person name="Ohm R.A."/>
        </authorList>
    </citation>
    <scope>NUCLEOTIDE SEQUENCE</scope>
    <source>
        <strain evidence="3">CBS 150709</strain>
    </source>
</reference>
<feature type="region of interest" description="Disordered" evidence="1">
    <location>
        <begin position="229"/>
        <end position="316"/>
    </location>
</feature>
<keyword evidence="9" id="KW-1185">Reference proteome</keyword>
<feature type="signal peptide" evidence="2">
    <location>
        <begin position="1"/>
        <end position="20"/>
    </location>
</feature>
<feature type="chain" id="PRO_5008872879" evidence="2">
    <location>
        <begin position="21"/>
        <end position="316"/>
    </location>
</feature>
<gene>
    <name evidence="6" type="ORF">PCL_02383</name>
    <name evidence="3" type="ORF">Purlil1_11602</name>
    <name evidence="4" type="ORF">VFPBJ_03819</name>
    <name evidence="5" type="ORF">VFPFJ_06006</name>
</gene>
<protein>
    <submittedName>
        <fullName evidence="4">Uncharacterized protein</fullName>
    </submittedName>
</protein>
<feature type="compositionally biased region" description="Pro residues" evidence="1">
    <location>
        <begin position="174"/>
        <end position="183"/>
    </location>
</feature>
<feature type="region of interest" description="Disordered" evidence="1">
    <location>
        <begin position="102"/>
        <end position="195"/>
    </location>
</feature>
<proteinExistence type="predicted"/>
<accession>A0A179H4B4</accession>
<reference evidence="4 7" key="3">
    <citation type="submission" date="2016-01" db="EMBL/GenBank/DDBJ databases">
        <title>Biosynthesis of antibiotic leucinostatins and their inhibition on Phytophthora in bio-control Purpureocillium lilacinum.</title>
        <authorList>
            <person name="Wang G."/>
            <person name="Liu Z."/>
            <person name="Lin R."/>
            <person name="Li E."/>
            <person name="Mao Z."/>
            <person name="Ling J."/>
            <person name="Yin W."/>
            <person name="Xie B."/>
        </authorList>
    </citation>
    <scope>NUCLEOTIDE SEQUENCE [LARGE SCALE GENOMIC DNA]</scope>
    <source>
        <strain evidence="4">PLBJ-1</strain>
        <strain evidence="5">PLFJ-1</strain>
    </source>
</reference>
<dbReference type="EMBL" id="LSBI01000005">
    <property type="protein sequence ID" value="OAQ89592.1"/>
    <property type="molecule type" value="Genomic_DNA"/>
</dbReference>
<evidence type="ECO:0000313" key="9">
    <source>
        <dbReference type="Proteomes" id="UP001287286"/>
    </source>
</evidence>
<feature type="compositionally biased region" description="Basic residues" evidence="1">
    <location>
        <begin position="143"/>
        <end position="152"/>
    </location>
</feature>